<proteinExistence type="predicted"/>
<dbReference type="AlphaFoldDB" id="A0A820KBB9"/>
<dbReference type="EMBL" id="CAJOAZ010019698">
    <property type="protein sequence ID" value="CAF4339004.1"/>
    <property type="molecule type" value="Genomic_DNA"/>
</dbReference>
<gene>
    <name evidence="1" type="ORF">OXD698_LOCUS48124</name>
</gene>
<evidence type="ECO:0000313" key="2">
    <source>
        <dbReference type="Proteomes" id="UP000663844"/>
    </source>
</evidence>
<name>A0A820KBB9_9BILA</name>
<accession>A0A820KBB9</accession>
<organism evidence="1 2">
    <name type="scientific">Adineta steineri</name>
    <dbReference type="NCBI Taxonomy" id="433720"/>
    <lineage>
        <taxon>Eukaryota</taxon>
        <taxon>Metazoa</taxon>
        <taxon>Spiralia</taxon>
        <taxon>Gnathifera</taxon>
        <taxon>Rotifera</taxon>
        <taxon>Eurotatoria</taxon>
        <taxon>Bdelloidea</taxon>
        <taxon>Adinetida</taxon>
        <taxon>Adinetidae</taxon>
        <taxon>Adineta</taxon>
    </lineage>
</organism>
<sequence length="73" mass="8273">MDDLLTGTSTDTKSVLKTTVSDDSAASNMMYNRTKEISELEQRVMQYDAMLKQNRSETDDLHRTIAAKDTELI</sequence>
<dbReference type="Proteomes" id="UP000663844">
    <property type="component" value="Unassembled WGS sequence"/>
</dbReference>
<evidence type="ECO:0000313" key="1">
    <source>
        <dbReference type="EMBL" id="CAF4339004.1"/>
    </source>
</evidence>
<comment type="caution">
    <text evidence="1">The sequence shown here is derived from an EMBL/GenBank/DDBJ whole genome shotgun (WGS) entry which is preliminary data.</text>
</comment>
<feature type="non-terminal residue" evidence="1">
    <location>
        <position position="1"/>
    </location>
</feature>
<protein>
    <submittedName>
        <fullName evidence="1">Uncharacterized protein</fullName>
    </submittedName>
</protein>
<reference evidence="1" key="1">
    <citation type="submission" date="2021-02" db="EMBL/GenBank/DDBJ databases">
        <authorList>
            <person name="Nowell W R."/>
        </authorList>
    </citation>
    <scope>NUCLEOTIDE SEQUENCE</scope>
</reference>